<dbReference type="PANTHER" id="PTHR43648:SF1">
    <property type="entry name" value="ELECTRON TRANSFER FLAVOPROTEIN BETA SUBUNIT LYSINE METHYLTRANSFERASE"/>
    <property type="match status" value="1"/>
</dbReference>
<dbReference type="CDD" id="cd02440">
    <property type="entry name" value="AdoMet_MTases"/>
    <property type="match status" value="1"/>
</dbReference>
<dbReference type="Pfam" id="PF06325">
    <property type="entry name" value="PrmA"/>
    <property type="match status" value="1"/>
</dbReference>
<evidence type="ECO:0000313" key="4">
    <source>
        <dbReference type="Proteomes" id="UP000646749"/>
    </source>
</evidence>
<dbReference type="InterPro" id="IPR029063">
    <property type="entry name" value="SAM-dependent_MTases_sf"/>
</dbReference>
<dbReference type="RefSeq" id="WP_203865466.1">
    <property type="nucleotide sequence ID" value="NZ_BONW01000005.1"/>
</dbReference>
<dbReference type="SUPFAM" id="SSF53335">
    <property type="entry name" value="S-adenosyl-L-methionine-dependent methyltransferases"/>
    <property type="match status" value="1"/>
</dbReference>
<dbReference type="PANTHER" id="PTHR43648">
    <property type="entry name" value="ELECTRON TRANSFER FLAVOPROTEIN BETA SUBUNIT LYSINE METHYLTRANSFERASE"/>
    <property type="match status" value="1"/>
</dbReference>
<keyword evidence="1" id="KW-0489">Methyltransferase</keyword>
<dbReference type="InterPro" id="IPR050078">
    <property type="entry name" value="Ribosomal_L11_MeTrfase_PrmA"/>
</dbReference>
<proteinExistence type="predicted"/>
<comment type="caution">
    <text evidence="3">The sequence shown here is derived from an EMBL/GenBank/DDBJ whole genome shotgun (WGS) entry which is preliminary data.</text>
</comment>
<dbReference type="Proteomes" id="UP000646749">
    <property type="component" value="Unassembled WGS sequence"/>
</dbReference>
<keyword evidence="2" id="KW-0808">Transferase</keyword>
<evidence type="ECO:0000256" key="1">
    <source>
        <dbReference type="ARBA" id="ARBA00022603"/>
    </source>
</evidence>
<keyword evidence="4" id="KW-1185">Reference proteome</keyword>
<dbReference type="EMBL" id="BONW01000005">
    <property type="protein sequence ID" value="GIG86910.1"/>
    <property type="molecule type" value="Genomic_DNA"/>
</dbReference>
<dbReference type="Gene3D" id="3.40.50.150">
    <property type="entry name" value="Vaccinia Virus protein VP39"/>
    <property type="match status" value="1"/>
</dbReference>
<organism evidence="3 4">
    <name type="scientific">Plantactinospora endophytica</name>
    <dbReference type="NCBI Taxonomy" id="673535"/>
    <lineage>
        <taxon>Bacteria</taxon>
        <taxon>Bacillati</taxon>
        <taxon>Actinomycetota</taxon>
        <taxon>Actinomycetes</taxon>
        <taxon>Micromonosporales</taxon>
        <taxon>Micromonosporaceae</taxon>
        <taxon>Plantactinospora</taxon>
    </lineage>
</organism>
<accession>A0ABQ4DWR9</accession>
<gene>
    <name evidence="3" type="ORF">Pen02_18460</name>
</gene>
<sequence length="230" mass="24706">MSESPTEFVRRYAQLSPVSAVPEIRLHQAAEPIGLWELTEGEFRSEQPPPFWAFAWAGGQALARYLLDHPETVAGRRVLDLACGSGLVAVAAARAGATEVLAVDIDRMALAAVEVNAEANGVTVAGELGDILDGDARDAQVVLAGDVFYSQAMANRVLRFLLRASRAGAHVLVGDPERAYLPRERFTPVAGYDIPVTVALESVRVKHSRVWELTKVTSTTGGTEGRDRTG</sequence>
<protein>
    <submittedName>
        <fullName evidence="3">Nicotinamide N-methylase</fullName>
    </submittedName>
</protein>
<reference evidence="3 4" key="1">
    <citation type="submission" date="2021-01" db="EMBL/GenBank/DDBJ databases">
        <title>Whole genome shotgun sequence of Plantactinospora endophytica NBRC 110450.</title>
        <authorList>
            <person name="Komaki H."/>
            <person name="Tamura T."/>
        </authorList>
    </citation>
    <scope>NUCLEOTIDE SEQUENCE [LARGE SCALE GENOMIC DNA]</scope>
    <source>
        <strain evidence="3 4">NBRC 110450</strain>
    </source>
</reference>
<name>A0ABQ4DWR9_9ACTN</name>
<evidence type="ECO:0000313" key="3">
    <source>
        <dbReference type="EMBL" id="GIG86910.1"/>
    </source>
</evidence>
<evidence type="ECO:0000256" key="2">
    <source>
        <dbReference type="ARBA" id="ARBA00022679"/>
    </source>
</evidence>